<evidence type="ECO:0000313" key="2">
    <source>
        <dbReference type="EMBL" id="KAJ7026211.1"/>
    </source>
</evidence>
<accession>A0AAD6WWR5</accession>
<evidence type="ECO:0000256" key="1">
    <source>
        <dbReference type="SAM" id="MobiDB-lite"/>
    </source>
</evidence>
<protein>
    <submittedName>
        <fullName evidence="2">Uncharacterized protein</fullName>
    </submittedName>
</protein>
<comment type="caution">
    <text evidence="2">The sequence shown here is derived from an EMBL/GenBank/DDBJ whole genome shotgun (WGS) entry which is preliminary data.</text>
</comment>
<evidence type="ECO:0000313" key="3">
    <source>
        <dbReference type="Proteomes" id="UP001218188"/>
    </source>
</evidence>
<feature type="compositionally biased region" description="Pro residues" evidence="1">
    <location>
        <begin position="21"/>
        <end position="38"/>
    </location>
</feature>
<organism evidence="2 3">
    <name type="scientific">Mycena alexandri</name>
    <dbReference type="NCBI Taxonomy" id="1745969"/>
    <lineage>
        <taxon>Eukaryota</taxon>
        <taxon>Fungi</taxon>
        <taxon>Dikarya</taxon>
        <taxon>Basidiomycota</taxon>
        <taxon>Agaricomycotina</taxon>
        <taxon>Agaricomycetes</taxon>
        <taxon>Agaricomycetidae</taxon>
        <taxon>Agaricales</taxon>
        <taxon>Marasmiineae</taxon>
        <taxon>Mycenaceae</taxon>
        <taxon>Mycena</taxon>
    </lineage>
</organism>
<keyword evidence="3" id="KW-1185">Reference proteome</keyword>
<dbReference type="AlphaFoldDB" id="A0AAD6WWR5"/>
<sequence length="339" mass="36282">MAPLPPLRLRPRLPLRLAPPTSAPPTPDCAPPSAPAPPGRAKEFIDGLELSDIPLKDKRFDGKAESRQIQREVHTIAQAMGRMYAEQLKDYADTTQILEHVTARAKTQQASIAANTRDIGTVNDRLEIYKTHADYTIEAGNEPSLETLELLVTNTAAQLGSIDSALTSLVTRVNAQTPRPASSPLVPDDEPMPAVNTLDTRMSGMESLLQQLVTNMAKRAHSPDPADNARNVRSRVTDPEPAPVFVPAAATLPLLSPFPRLLPLRRPSSVPPGPLPLSQSPPPQSLLLTAPNVVAPIAPAPVLAGANPPPPPLPAFDPTKEACLGPVAWGRNITGKRLR</sequence>
<dbReference type="EMBL" id="JARJCM010000142">
    <property type="protein sequence ID" value="KAJ7026211.1"/>
    <property type="molecule type" value="Genomic_DNA"/>
</dbReference>
<feature type="region of interest" description="Disordered" evidence="1">
    <location>
        <begin position="1"/>
        <end position="42"/>
    </location>
</feature>
<reference evidence="2" key="1">
    <citation type="submission" date="2023-03" db="EMBL/GenBank/DDBJ databases">
        <title>Massive genome expansion in bonnet fungi (Mycena s.s.) driven by repeated elements and novel gene families across ecological guilds.</title>
        <authorList>
            <consortium name="Lawrence Berkeley National Laboratory"/>
            <person name="Harder C.B."/>
            <person name="Miyauchi S."/>
            <person name="Viragh M."/>
            <person name="Kuo A."/>
            <person name="Thoen E."/>
            <person name="Andreopoulos B."/>
            <person name="Lu D."/>
            <person name="Skrede I."/>
            <person name="Drula E."/>
            <person name="Henrissat B."/>
            <person name="Morin E."/>
            <person name="Kohler A."/>
            <person name="Barry K."/>
            <person name="LaButti K."/>
            <person name="Morin E."/>
            <person name="Salamov A."/>
            <person name="Lipzen A."/>
            <person name="Mereny Z."/>
            <person name="Hegedus B."/>
            <person name="Baldrian P."/>
            <person name="Stursova M."/>
            <person name="Weitz H."/>
            <person name="Taylor A."/>
            <person name="Grigoriev I.V."/>
            <person name="Nagy L.G."/>
            <person name="Martin F."/>
            <person name="Kauserud H."/>
        </authorList>
    </citation>
    <scope>NUCLEOTIDE SEQUENCE</scope>
    <source>
        <strain evidence="2">CBHHK200</strain>
    </source>
</reference>
<dbReference type="Proteomes" id="UP001218188">
    <property type="component" value="Unassembled WGS sequence"/>
</dbReference>
<name>A0AAD6WWR5_9AGAR</name>
<gene>
    <name evidence="2" type="ORF">C8F04DRAFT_1190755</name>
</gene>
<proteinExistence type="predicted"/>